<keyword evidence="3" id="KW-1185">Reference proteome</keyword>
<gene>
    <name evidence="2" type="ORF">HU738_022940</name>
    <name evidence="1" type="ORF">HU738_22860</name>
</gene>
<name>A0A923GNK3_9PSED</name>
<sequence length="714" mass="79682">MQKEGKVVPLSAAIDRGARTPLPCLPVLLLQVRDKAALQLRQGLQALFDNADDTLFEMADRAVDRFDQNLYFEAMRDLRLKRKHIERGFLDIFYDTFARIGQFDPLGQMAAKNKAQKERTAAVDGMVARVLSRDGVALEQLGQRLQCLLSRSFDEQQNPFGPAALCSYFLDAGRNLGVGLRVKLILLKLFERYVLRDVDVLYAEANQLLAAAGVMPELQAAPRRRAEDRRVGTRRVSANLEADAMGADSAGQAFMRSLEGLLAPCRGRVAPRLQAAAAAQPISTADLLRLLSHLQHYVPATTDDDDFDLDQQLEQLLLRVSVRSGTRRRIAGTDEDTINLVGLLFACIAADDNLPQSLRALIVRLHIPLLKVALLDKSLFSRASHPARRLMNEIAAAAIGWETGSEGMRDSLHLRVERIVQRLLNDFTEDTTLFAELLDDFLAFSQDERRRNELLEQRTRDAEEGRARALQARQQVQQALNQRLRGRTLPQGVVHMLVHAWSQVLLMAWLKQGEASPAWQQGLETMDTLLASIAPHQQPQVLLQQVPGLLKALRDGLASVALDSAATREFFLQLEQLHLRACAGGDQPAGSAELAEVLVAEDIVLAIAEESVCAPLLQRDEQAPELRLVQRLRIGTWVEMLDDDEPLRCKLVARIDSSDRLVFANRTGMKVREWNTVGLAQALRRGEARLLDDGLLFERALETVLEGLRQQQVN</sequence>
<evidence type="ECO:0000313" key="3">
    <source>
        <dbReference type="Proteomes" id="UP000628137"/>
    </source>
</evidence>
<accession>A0A923GNK3</accession>
<protein>
    <submittedName>
        <fullName evidence="1">DUF1631 domain-containing protein</fullName>
    </submittedName>
</protein>
<reference evidence="2" key="3">
    <citation type="submission" date="2021-06" db="EMBL/GenBank/DDBJ databases">
        <title>Updating the genus Pseudomonas: Description of 43 new species and partition of the Pseudomonas putida group.</title>
        <authorList>
            <person name="Girard L."/>
            <person name="Lood C."/>
            <person name="Vandamme P."/>
            <person name="Rokni-Zadeh H."/>
            <person name="Van Noort V."/>
            <person name="Hofte M."/>
            <person name="Lavigne R."/>
            <person name="De Mot R."/>
        </authorList>
    </citation>
    <scope>NUCLEOTIDE SEQUENCE</scope>
    <source>
        <strain evidence="2">RW4S2</strain>
    </source>
</reference>
<proteinExistence type="predicted"/>
<dbReference type="EMBL" id="JABWRP020000023">
    <property type="protein sequence ID" value="MBV4543917.1"/>
    <property type="molecule type" value="Genomic_DNA"/>
</dbReference>
<comment type="caution">
    <text evidence="1">The sequence shown here is derived from an EMBL/GenBank/DDBJ whole genome shotgun (WGS) entry which is preliminary data.</text>
</comment>
<evidence type="ECO:0000313" key="2">
    <source>
        <dbReference type="EMBL" id="MBV4543917.1"/>
    </source>
</evidence>
<dbReference type="RefSeq" id="WP_186604342.1">
    <property type="nucleotide sequence ID" value="NZ_JABWRP020000023.1"/>
</dbReference>
<dbReference type="EMBL" id="JABWRP010000027">
    <property type="protein sequence ID" value="MBC3473406.1"/>
    <property type="molecule type" value="Genomic_DNA"/>
</dbReference>
<reference evidence="1" key="2">
    <citation type="submission" date="2020-07" db="EMBL/GenBank/DDBJ databases">
        <authorList>
            <person name="Lood C."/>
            <person name="Girard L."/>
        </authorList>
    </citation>
    <scope>NUCLEOTIDE SEQUENCE</scope>
    <source>
        <strain evidence="1">RW4S2</strain>
    </source>
</reference>
<organism evidence="1">
    <name type="scientific">Pseudomonas vlassakiae</name>
    <dbReference type="NCBI Taxonomy" id="485888"/>
    <lineage>
        <taxon>Bacteria</taxon>
        <taxon>Pseudomonadati</taxon>
        <taxon>Pseudomonadota</taxon>
        <taxon>Gammaproteobacteria</taxon>
        <taxon>Pseudomonadales</taxon>
        <taxon>Pseudomonadaceae</taxon>
        <taxon>Pseudomonas</taxon>
    </lineage>
</organism>
<dbReference type="Pfam" id="PF07793">
    <property type="entry name" value="DUF1631"/>
    <property type="match status" value="1"/>
</dbReference>
<reference evidence="1 3" key="1">
    <citation type="journal article" date="2020" name="Microorganisms">
        <title>Reliable Identification of Environmental Pseudomonas Isolates Using the rpoD Gene.</title>
        <authorList>
            <consortium name="The Broad Institute Genome Sequencing Platform"/>
            <person name="Girard L."/>
            <person name="Lood C."/>
            <person name="Rokni-Zadeh H."/>
            <person name="van Noort V."/>
            <person name="Lavigne R."/>
            <person name="De Mot R."/>
        </authorList>
    </citation>
    <scope>NUCLEOTIDE SEQUENCE</scope>
    <source>
        <strain evidence="1 3">RW4S2</strain>
    </source>
</reference>
<dbReference type="InterPro" id="IPR012434">
    <property type="entry name" value="DUF1631"/>
</dbReference>
<dbReference type="Proteomes" id="UP000628137">
    <property type="component" value="Unassembled WGS sequence"/>
</dbReference>
<evidence type="ECO:0000313" key="1">
    <source>
        <dbReference type="EMBL" id="MBC3473406.1"/>
    </source>
</evidence>
<dbReference type="AlphaFoldDB" id="A0A923GNK3"/>